<sequence>MLANRYRNLLFIVVFINSLYADNLTTKLELSFIETSGNTNTSSLSGKIETNKKINKAEIKAKASIFRSKDNDEESANKYDAELKYDHMLGEKFYIYLGTNFVKDEFSDYDSRLNIGPGLGYKFVNTDKHLIDIQSGFDYSVDKFKDKKQEEYFASRSELNYKYKIKDDIEFKQMISYLKSLKVKERYFITSQTEINIEIIDKLSLGLSYKIDYVNQTEKEKTDKKFLTSIKYEF</sequence>
<dbReference type="Pfam" id="PF04338">
    <property type="entry name" value="DUF481"/>
    <property type="match status" value="1"/>
</dbReference>
<dbReference type="OrthoDB" id="5405356at2"/>
<dbReference type="InterPro" id="IPR007433">
    <property type="entry name" value="DUF481"/>
</dbReference>
<accession>A0A1C0B5S5</accession>
<comment type="caution">
    <text evidence="1">The sequence shown here is derived from an EMBL/GenBank/DDBJ whole genome shotgun (WGS) entry which is preliminary data.</text>
</comment>
<reference evidence="1" key="1">
    <citation type="submission" date="2015-05" db="EMBL/GenBank/DDBJ databases">
        <authorList>
            <person name="Wang D.B."/>
            <person name="Wang M."/>
        </authorList>
    </citation>
    <scope>NUCLEOTIDE SEQUENCE [LARGE SCALE GENOMIC DNA]</scope>
    <source>
        <strain evidence="1">DU22</strain>
    </source>
</reference>
<dbReference type="Proteomes" id="UP000093281">
    <property type="component" value="Unassembled WGS sequence"/>
</dbReference>
<dbReference type="Proteomes" id="UP000308001">
    <property type="component" value="Unassembled WGS sequence"/>
</dbReference>
<proteinExistence type="predicted"/>
<dbReference type="EMBL" id="LCUJ01000006">
    <property type="protein sequence ID" value="OCL98395.1"/>
    <property type="molecule type" value="Genomic_DNA"/>
</dbReference>
<evidence type="ECO:0000313" key="4">
    <source>
        <dbReference type="Proteomes" id="UP000308001"/>
    </source>
</evidence>
<reference evidence="3" key="2">
    <citation type="submission" date="2015-05" db="EMBL/GenBank/DDBJ databases">
        <authorList>
            <person name="Rovetto F."/>
            <person name="Cocolin L."/>
            <person name="Illeghems K."/>
            <person name="Van Nieuwerburgh F."/>
            <person name="Houf K."/>
        </authorList>
    </citation>
    <scope>NUCLEOTIDE SEQUENCE [LARGE SCALE GENOMIC DNA]</scope>
    <source>
        <strain evidence="3">DU22</strain>
    </source>
</reference>
<evidence type="ECO:0000313" key="1">
    <source>
        <dbReference type="EMBL" id="OCL98395.1"/>
    </source>
</evidence>
<gene>
    <name evidence="1" type="ORF">AAX29_01634</name>
    <name evidence="2" type="ORF">FE246_08460</name>
</gene>
<protein>
    <submittedName>
        <fullName evidence="2">DUF481 domain-containing protein</fullName>
    </submittedName>
</protein>
<reference evidence="2 4" key="3">
    <citation type="submission" date="2019-05" db="EMBL/GenBank/DDBJ databases">
        <title>Arcobacter cibarius and Arcobacter thereius providing challenges in identification an antibiotic susceptibility and Quinolone resistance.</title>
        <authorList>
            <person name="Busch A."/>
            <person name="Hanel I."/>
            <person name="Hotzel H."/>
            <person name="Tomaso H."/>
        </authorList>
    </citation>
    <scope>NUCLEOTIDE SEQUENCE [LARGE SCALE GENOMIC DNA]</scope>
    <source>
        <strain evidence="2 4">17CS1191_2</strain>
    </source>
</reference>
<dbReference type="PATRIC" id="fig|544718.51.peg.1607"/>
<evidence type="ECO:0000313" key="3">
    <source>
        <dbReference type="Proteomes" id="UP000093281"/>
    </source>
</evidence>
<dbReference type="RefSeq" id="WP_066186871.1">
    <property type="nucleotide sequence ID" value="NZ_LCUJ01000006.1"/>
</dbReference>
<dbReference type="AlphaFoldDB" id="A0A1C0B5S5"/>
<dbReference type="STRING" id="544718.AAX25_01510"/>
<dbReference type="EMBL" id="VBUF01000005">
    <property type="protein sequence ID" value="TLS70988.1"/>
    <property type="molecule type" value="Genomic_DNA"/>
</dbReference>
<organism evidence="1 3">
    <name type="scientific">Aliarcobacter thereius</name>
    <dbReference type="NCBI Taxonomy" id="544718"/>
    <lineage>
        <taxon>Bacteria</taxon>
        <taxon>Pseudomonadati</taxon>
        <taxon>Campylobacterota</taxon>
        <taxon>Epsilonproteobacteria</taxon>
        <taxon>Campylobacterales</taxon>
        <taxon>Arcobacteraceae</taxon>
        <taxon>Aliarcobacter</taxon>
    </lineage>
</organism>
<evidence type="ECO:0000313" key="2">
    <source>
        <dbReference type="EMBL" id="TLS70988.1"/>
    </source>
</evidence>
<name>A0A1C0B5S5_9BACT</name>